<dbReference type="EMBL" id="CP016171">
    <property type="protein sequence ID" value="ANN72898.1"/>
    <property type="molecule type" value="Genomic_DNA"/>
</dbReference>
<feature type="domain" description="Ribosomal protein L9" evidence="8">
    <location>
        <begin position="13"/>
        <end position="40"/>
    </location>
</feature>
<dbReference type="STRING" id="463025.BAU08_17475"/>
<dbReference type="GO" id="GO:0006412">
    <property type="term" value="P:translation"/>
    <property type="evidence" value="ECO:0007669"/>
    <property type="project" value="UniProtKB-UniRule"/>
</dbReference>
<keyword evidence="4 7" id="KW-0689">Ribosomal protein</keyword>
<dbReference type="NCBIfam" id="TIGR00158">
    <property type="entry name" value="L9"/>
    <property type="match status" value="1"/>
</dbReference>
<proteinExistence type="inferred from homology"/>
<dbReference type="GO" id="GO:0005840">
    <property type="term" value="C:ribosome"/>
    <property type="evidence" value="ECO:0007669"/>
    <property type="project" value="UniProtKB-KW"/>
</dbReference>
<evidence type="ECO:0000313" key="12">
    <source>
        <dbReference type="Proteomes" id="UP000092213"/>
    </source>
</evidence>
<dbReference type="EMBL" id="CP016170">
    <property type="protein sequence ID" value="ANN67806.1"/>
    <property type="molecule type" value="Genomic_DNA"/>
</dbReference>
<keyword evidence="5 7" id="KW-0687">Ribonucleoprotein</keyword>
<dbReference type="SUPFAM" id="SSF55658">
    <property type="entry name" value="L9 N-domain-like"/>
    <property type="match status" value="1"/>
</dbReference>
<evidence type="ECO:0000256" key="3">
    <source>
        <dbReference type="ARBA" id="ARBA00022884"/>
    </source>
</evidence>
<keyword evidence="2 7" id="KW-0699">rRNA-binding</keyword>
<dbReference type="Proteomes" id="UP000091897">
    <property type="component" value="Chromosome"/>
</dbReference>
<evidence type="ECO:0000313" key="9">
    <source>
        <dbReference type="EMBL" id="ANN67806.1"/>
    </source>
</evidence>
<dbReference type="InterPro" id="IPR036791">
    <property type="entry name" value="Ribosomal_bL9_C_sf"/>
</dbReference>
<dbReference type="PANTHER" id="PTHR21368">
    <property type="entry name" value="50S RIBOSOMAL PROTEIN L9"/>
    <property type="match status" value="1"/>
</dbReference>
<evidence type="ECO:0000256" key="4">
    <source>
        <dbReference type="ARBA" id="ARBA00022980"/>
    </source>
</evidence>
<evidence type="ECO:0000313" key="10">
    <source>
        <dbReference type="EMBL" id="ANN72898.1"/>
    </source>
</evidence>
<evidence type="ECO:0000313" key="11">
    <source>
        <dbReference type="Proteomes" id="UP000091897"/>
    </source>
</evidence>
<dbReference type="InterPro" id="IPR036935">
    <property type="entry name" value="Ribosomal_bL9_N_sf"/>
</dbReference>
<dbReference type="Gene3D" id="3.10.430.100">
    <property type="entry name" value="Ribosomal protein L9, C-terminal domain"/>
    <property type="match status" value="1"/>
</dbReference>
<dbReference type="Proteomes" id="UP000092213">
    <property type="component" value="Chromosome"/>
</dbReference>
<evidence type="ECO:0000256" key="6">
    <source>
        <dbReference type="ARBA" id="ARBA00035292"/>
    </source>
</evidence>
<protein>
    <recommendedName>
        <fullName evidence="6 7">Large ribosomal subunit protein bL9</fullName>
    </recommendedName>
</protein>
<reference evidence="11 12" key="1">
    <citation type="submission" date="2016-06" db="EMBL/GenBank/DDBJ databases">
        <title>Complete genome sequences of Bordetella bronchialis and Bordetella flabilis.</title>
        <authorList>
            <person name="LiPuma J.J."/>
            <person name="Spilker T."/>
        </authorList>
    </citation>
    <scope>NUCLEOTIDE SEQUENCE [LARGE SCALE GENOMIC DNA]</scope>
    <source>
        <strain evidence="10 12">AU17976</strain>
        <strain evidence="9 11">AU3182</strain>
    </source>
</reference>
<dbReference type="InterPro" id="IPR020069">
    <property type="entry name" value="Ribosomal_bL9_C"/>
</dbReference>
<dbReference type="HAMAP" id="MF_00503">
    <property type="entry name" value="Ribosomal_bL9"/>
    <property type="match status" value="1"/>
</dbReference>
<evidence type="ECO:0000256" key="5">
    <source>
        <dbReference type="ARBA" id="ARBA00023274"/>
    </source>
</evidence>
<dbReference type="GO" id="GO:0019843">
    <property type="term" value="F:rRNA binding"/>
    <property type="evidence" value="ECO:0007669"/>
    <property type="project" value="UniProtKB-UniRule"/>
</dbReference>
<dbReference type="KEGG" id="bbro:BAU06_17230"/>
<name>A0A193FZS7_9BORD</name>
<comment type="function">
    <text evidence="7">Binds to the 23S rRNA.</text>
</comment>
<dbReference type="GO" id="GO:0003735">
    <property type="term" value="F:structural constituent of ribosome"/>
    <property type="evidence" value="ECO:0007669"/>
    <property type="project" value="InterPro"/>
</dbReference>
<dbReference type="RefSeq" id="WP_066352661.1">
    <property type="nucleotide sequence ID" value="NZ_CBCSFJ010000020.1"/>
</dbReference>
<accession>A0A193FZS7</accession>
<dbReference type="Pfam" id="PF01281">
    <property type="entry name" value="Ribosomal_L9_N"/>
    <property type="match status" value="1"/>
</dbReference>
<keyword evidence="3 7" id="KW-0694">RNA-binding</keyword>
<dbReference type="InterPro" id="IPR020070">
    <property type="entry name" value="Ribosomal_bL9_N"/>
</dbReference>
<evidence type="ECO:0000256" key="2">
    <source>
        <dbReference type="ARBA" id="ARBA00022730"/>
    </source>
</evidence>
<dbReference type="GO" id="GO:1990904">
    <property type="term" value="C:ribonucleoprotein complex"/>
    <property type="evidence" value="ECO:0007669"/>
    <property type="project" value="UniProtKB-KW"/>
</dbReference>
<sequence length="151" mass="16272">MEVILLEKVPGKGNLGDKVRVRDGYARNYLIPQKMAQRVTPKVLEAFEARRAELEKAQAEKLAAAQSVGERLNGQQVKIQQKAGVDGRLFGSVTSADIMEALHKAGFESVEKSNVRLPAGPLKAVGEYPVQVGLHADVVAEITVVVEGDIA</sequence>
<gene>
    <name evidence="7" type="primary">rplI</name>
    <name evidence="9" type="ORF">BAU06_17230</name>
    <name evidence="10" type="ORF">BAU08_17475</name>
</gene>
<dbReference type="InterPro" id="IPR009027">
    <property type="entry name" value="Ribosomal_bL9/RNase_H1_N"/>
</dbReference>
<evidence type="ECO:0000256" key="7">
    <source>
        <dbReference type="HAMAP-Rule" id="MF_00503"/>
    </source>
</evidence>
<dbReference type="Gene3D" id="3.40.5.10">
    <property type="entry name" value="Ribosomal protein L9, N-terminal domain"/>
    <property type="match status" value="1"/>
</dbReference>
<dbReference type="AlphaFoldDB" id="A0A193FZS7"/>
<dbReference type="PROSITE" id="PS00651">
    <property type="entry name" value="RIBOSOMAL_L9"/>
    <property type="match status" value="1"/>
</dbReference>
<dbReference type="OrthoDB" id="9788336at2"/>
<dbReference type="InterPro" id="IPR020594">
    <property type="entry name" value="Ribosomal_bL9_bac/chp"/>
</dbReference>
<evidence type="ECO:0000256" key="1">
    <source>
        <dbReference type="ARBA" id="ARBA00010605"/>
    </source>
</evidence>
<keyword evidence="11" id="KW-1185">Reference proteome</keyword>
<dbReference type="InterPro" id="IPR000244">
    <property type="entry name" value="Ribosomal_bL9"/>
</dbReference>
<dbReference type="Pfam" id="PF03948">
    <property type="entry name" value="Ribosomal_L9_C"/>
    <property type="match status" value="1"/>
</dbReference>
<evidence type="ECO:0000259" key="8">
    <source>
        <dbReference type="PROSITE" id="PS00651"/>
    </source>
</evidence>
<organism evidence="10 12">
    <name type="scientific">Bordetella bronchialis</name>
    <dbReference type="NCBI Taxonomy" id="463025"/>
    <lineage>
        <taxon>Bacteria</taxon>
        <taxon>Pseudomonadati</taxon>
        <taxon>Pseudomonadota</taxon>
        <taxon>Betaproteobacteria</taxon>
        <taxon>Burkholderiales</taxon>
        <taxon>Alcaligenaceae</taxon>
        <taxon>Bordetella</taxon>
    </lineage>
</organism>
<comment type="similarity">
    <text evidence="1 7">Belongs to the bacterial ribosomal protein bL9 family.</text>
</comment>
<dbReference type="SUPFAM" id="SSF55653">
    <property type="entry name" value="Ribosomal protein L9 C-domain"/>
    <property type="match status" value="1"/>
</dbReference>